<feature type="compositionally biased region" description="Basic and acidic residues" evidence="1">
    <location>
        <begin position="87"/>
        <end position="96"/>
    </location>
</feature>
<dbReference type="EMBL" id="CP089274">
    <property type="protein sequence ID" value="USP73442.1"/>
    <property type="molecule type" value="Genomic_DNA"/>
</dbReference>
<dbReference type="AlphaFoldDB" id="A0A9Q8Z0I4"/>
<feature type="compositionally biased region" description="Basic and acidic residues" evidence="1">
    <location>
        <begin position="1"/>
        <end position="12"/>
    </location>
</feature>
<accession>A0A9Q8Z0I4</accession>
<dbReference type="Proteomes" id="UP001056012">
    <property type="component" value="Chromosome 1"/>
</dbReference>
<organism evidence="2 3">
    <name type="scientific">Curvularia clavata</name>
    <dbReference type="NCBI Taxonomy" id="95742"/>
    <lineage>
        <taxon>Eukaryota</taxon>
        <taxon>Fungi</taxon>
        <taxon>Dikarya</taxon>
        <taxon>Ascomycota</taxon>
        <taxon>Pezizomycotina</taxon>
        <taxon>Dothideomycetes</taxon>
        <taxon>Pleosporomycetidae</taxon>
        <taxon>Pleosporales</taxon>
        <taxon>Pleosporineae</taxon>
        <taxon>Pleosporaceae</taxon>
        <taxon>Curvularia</taxon>
    </lineage>
</organism>
<keyword evidence="3" id="KW-1185">Reference proteome</keyword>
<feature type="compositionally biased region" description="Basic residues" evidence="1">
    <location>
        <begin position="76"/>
        <end position="86"/>
    </location>
</feature>
<protein>
    <submittedName>
        <fullName evidence="2">Uncharacterized protein</fullName>
    </submittedName>
</protein>
<feature type="compositionally biased region" description="Low complexity" evidence="1">
    <location>
        <begin position="38"/>
        <end position="51"/>
    </location>
</feature>
<gene>
    <name evidence="2" type="ORF">yc1106_00716</name>
</gene>
<feature type="compositionally biased region" description="Polar residues" evidence="1">
    <location>
        <begin position="27"/>
        <end position="36"/>
    </location>
</feature>
<feature type="compositionally biased region" description="Low complexity" evidence="1">
    <location>
        <begin position="222"/>
        <end position="233"/>
    </location>
</feature>
<evidence type="ECO:0000313" key="3">
    <source>
        <dbReference type="Proteomes" id="UP001056012"/>
    </source>
</evidence>
<feature type="compositionally biased region" description="Polar residues" evidence="1">
    <location>
        <begin position="334"/>
        <end position="343"/>
    </location>
</feature>
<feature type="compositionally biased region" description="Low complexity" evidence="1">
    <location>
        <begin position="181"/>
        <end position="199"/>
    </location>
</feature>
<feature type="compositionally biased region" description="Low complexity" evidence="1">
    <location>
        <begin position="349"/>
        <end position="365"/>
    </location>
</feature>
<reference evidence="2" key="1">
    <citation type="submission" date="2021-12" db="EMBL/GenBank/DDBJ databases">
        <title>Curvularia clavata genome.</title>
        <authorList>
            <person name="Cao Y."/>
        </authorList>
    </citation>
    <scope>NUCLEOTIDE SEQUENCE</scope>
    <source>
        <strain evidence="2">Yc1106</strain>
    </source>
</reference>
<feature type="compositionally biased region" description="Basic residues" evidence="1">
    <location>
        <begin position="97"/>
        <end position="106"/>
    </location>
</feature>
<feature type="region of interest" description="Disordered" evidence="1">
    <location>
        <begin position="1"/>
        <end position="386"/>
    </location>
</feature>
<feature type="compositionally biased region" description="Low complexity" evidence="1">
    <location>
        <begin position="289"/>
        <end position="307"/>
    </location>
</feature>
<evidence type="ECO:0000256" key="1">
    <source>
        <dbReference type="SAM" id="MobiDB-lite"/>
    </source>
</evidence>
<name>A0A9Q8Z0I4_CURCL</name>
<feature type="compositionally biased region" description="Polar residues" evidence="1">
    <location>
        <begin position="170"/>
        <end position="180"/>
    </location>
</feature>
<dbReference type="VEuPathDB" id="FungiDB:yc1106_00716"/>
<sequence>MAPKKASNDRPAPRRIMPRRAAAPGNLNVTHLQRTQEAAARAAAAPAATRPTQKRSRAVVKKSETPKFKKPACNQKRGRPASKKTSSKKEEKEKKKPVLKKVKNSRVTKAASGMTGKSSGRRVAPQSPASGSSELSSPVDFSPIEEVVPLKKTTSKTMLNKVKNGRVTKPASSNGKTRQQSSPSESSSLSSPMSSLEEVLPPRPSTPEVTASGSPSRPPQRTPQRTPQKTPQKIPNRTPQGPPNKALEGTPKPASKGTPRGPASGMPSETVTRTPTGQPKDVPRGINGTPSTLSRTPRPTTPVSSPREILSAVPRRLAGRTPMGPRNRFRTGVLTGTPSTLSRTPRAWESSSASPVSAVSQSPEQNRLPEVNRMNEGEPYNPNDPNVEYVEVWDSEADKWELRTVRRT</sequence>
<evidence type="ECO:0000313" key="2">
    <source>
        <dbReference type="EMBL" id="USP73442.1"/>
    </source>
</evidence>
<feature type="compositionally biased region" description="Low complexity" evidence="1">
    <location>
        <begin position="125"/>
        <end position="138"/>
    </location>
</feature>
<feature type="compositionally biased region" description="Polar residues" evidence="1">
    <location>
        <begin position="267"/>
        <end position="277"/>
    </location>
</feature>
<proteinExistence type="predicted"/>